<evidence type="ECO:0000256" key="1">
    <source>
        <dbReference type="ARBA" id="ARBA00003343"/>
    </source>
</evidence>
<reference evidence="8 9" key="1">
    <citation type="submission" date="2023-08" db="EMBL/GenBank/DDBJ databases">
        <title>Black Yeasts Isolated from many extreme environments.</title>
        <authorList>
            <person name="Coleine C."/>
            <person name="Stajich J.E."/>
            <person name="Selbmann L."/>
        </authorList>
    </citation>
    <scope>NUCLEOTIDE SEQUENCE [LARGE SCALE GENOMIC DNA]</scope>
    <source>
        <strain evidence="8 9">CCFEE 5792</strain>
    </source>
</reference>
<dbReference type="GO" id="GO:0006388">
    <property type="term" value="P:tRNA splicing, via endonucleolytic cleavage and ligation"/>
    <property type="evidence" value="ECO:0007669"/>
    <property type="project" value="TreeGrafter"/>
</dbReference>
<evidence type="ECO:0000256" key="2">
    <source>
        <dbReference type="ARBA" id="ARBA00009836"/>
    </source>
</evidence>
<protein>
    <recommendedName>
        <fullName evidence="3">2'-phosphotransferase</fullName>
        <ecNumber evidence="3">2.7.1.160</ecNumber>
    </recommendedName>
</protein>
<evidence type="ECO:0000256" key="7">
    <source>
        <dbReference type="SAM" id="MobiDB-lite"/>
    </source>
</evidence>
<dbReference type="Pfam" id="PF01885">
    <property type="entry name" value="PTS_2-RNA"/>
    <property type="match status" value="1"/>
</dbReference>
<dbReference type="Proteomes" id="UP001358417">
    <property type="component" value="Unassembled WGS sequence"/>
</dbReference>
<feature type="compositionally biased region" description="Basic residues" evidence="7">
    <location>
        <begin position="336"/>
        <end position="357"/>
    </location>
</feature>
<sequence length="357" mass="39419">MSTDRRGRGRGGSRYDSQPRSVLVSKALSRLLRHAAEQERIPIDNHGYVRVDHLLAWQRLRSMKPPVTFEEVVESVEDNEKKRFALKYVSKDPDTTEVTPENSTALEPSQEPTTEAEVDTETQKAISMFQSTMGDTDSKRFFIRATQGHSMRAVEAENLLKPISLDDPDSIPTTVVHGTFYGAWNPILQTGGLKSMTRNHVHFATGPPLGDVLPAPSLDTTTTTTAQRQKGNLGHLMGENKVISGMRTDAQILVYIDIRKALQEEPEIKWWRSENGVILTEGIATDSQPEGGVKLVPKKYWLAAVEIKQGLGLLWKQGEGDNGVVQELPEALRNRAVPRGKGGGHRGGRGGRSKGRG</sequence>
<evidence type="ECO:0000256" key="3">
    <source>
        <dbReference type="ARBA" id="ARBA00012007"/>
    </source>
</evidence>
<dbReference type="EMBL" id="JAVRRD010000010">
    <property type="protein sequence ID" value="KAK5054687.1"/>
    <property type="molecule type" value="Genomic_DNA"/>
</dbReference>
<evidence type="ECO:0000256" key="5">
    <source>
        <dbReference type="ARBA" id="ARBA00023027"/>
    </source>
</evidence>
<keyword evidence="9" id="KW-1185">Reference proteome</keyword>
<dbReference type="Gene3D" id="3.20.170.30">
    <property type="match status" value="1"/>
</dbReference>
<keyword evidence="5" id="KW-0520">NAD</keyword>
<feature type="region of interest" description="Disordered" evidence="7">
    <location>
        <begin position="92"/>
        <end position="116"/>
    </location>
</feature>
<dbReference type="GO" id="GO:0000215">
    <property type="term" value="F:tRNA 2'-phosphotransferase activity"/>
    <property type="evidence" value="ECO:0007669"/>
    <property type="project" value="UniProtKB-EC"/>
</dbReference>
<dbReference type="RefSeq" id="XP_064707460.1">
    <property type="nucleotide sequence ID" value="XM_064845202.1"/>
</dbReference>
<gene>
    <name evidence="8" type="ORF">LTR84_001579</name>
</gene>
<dbReference type="PANTHER" id="PTHR12684">
    <property type="entry name" value="PUTATIVE PHOSPHOTRANSFERASE"/>
    <property type="match status" value="1"/>
</dbReference>
<evidence type="ECO:0000256" key="4">
    <source>
        <dbReference type="ARBA" id="ARBA00022679"/>
    </source>
</evidence>
<comment type="caution">
    <text evidence="8">The sequence shown here is derived from an EMBL/GenBank/DDBJ whole genome shotgun (WGS) entry which is preliminary data.</text>
</comment>
<name>A0AAV9NDX8_9EURO</name>
<dbReference type="Gene3D" id="1.10.10.970">
    <property type="entry name" value="RNA 2'-phosphotransferase, Tpt1/KptA family, N-terminal domain"/>
    <property type="match status" value="1"/>
</dbReference>
<accession>A0AAV9NDX8</accession>
<dbReference type="PANTHER" id="PTHR12684:SF2">
    <property type="entry name" value="TRNA 2'-PHOSPHOTRANSFERASE 1"/>
    <property type="match status" value="1"/>
</dbReference>
<dbReference type="InterPro" id="IPR002745">
    <property type="entry name" value="Ptrans_KptA/Tpt1"/>
</dbReference>
<feature type="region of interest" description="Disordered" evidence="7">
    <location>
        <begin position="1"/>
        <end position="20"/>
    </location>
</feature>
<proteinExistence type="inferred from homology"/>
<dbReference type="InterPro" id="IPR042080">
    <property type="entry name" value="RNA_2'-PTrans_N"/>
</dbReference>
<feature type="compositionally biased region" description="Polar residues" evidence="7">
    <location>
        <begin position="96"/>
        <end position="113"/>
    </location>
</feature>
<comment type="similarity">
    <text evidence="2">Belongs to the KptA/TPT1 family.</text>
</comment>
<dbReference type="InterPro" id="IPR042081">
    <property type="entry name" value="RNA_2'-PTrans_C"/>
</dbReference>
<evidence type="ECO:0000256" key="6">
    <source>
        <dbReference type="ARBA" id="ARBA00047949"/>
    </source>
</evidence>
<evidence type="ECO:0000313" key="9">
    <source>
        <dbReference type="Proteomes" id="UP001358417"/>
    </source>
</evidence>
<feature type="region of interest" description="Disordered" evidence="7">
    <location>
        <begin position="332"/>
        <end position="357"/>
    </location>
</feature>
<comment type="catalytic activity">
    <reaction evidence="6">
        <text>2'-phospho-[ligated tRNA] + NAD(+) = mature tRNA + ADP-alpha-D-ribose 1'',2''-cyclic phosphate + nicotinamide</text>
        <dbReference type="Rhea" id="RHEA:23324"/>
        <dbReference type="Rhea" id="RHEA-COMP:11106"/>
        <dbReference type="Rhea" id="RHEA-COMP:11107"/>
        <dbReference type="ChEBI" id="CHEBI:17154"/>
        <dbReference type="ChEBI" id="CHEBI:57540"/>
        <dbReference type="ChEBI" id="CHEBI:76596"/>
        <dbReference type="ChEBI" id="CHEBI:82883"/>
        <dbReference type="ChEBI" id="CHEBI:85027"/>
        <dbReference type="EC" id="2.7.1.160"/>
    </reaction>
</comment>
<dbReference type="SUPFAM" id="SSF56399">
    <property type="entry name" value="ADP-ribosylation"/>
    <property type="match status" value="1"/>
</dbReference>
<dbReference type="AlphaFoldDB" id="A0AAV9NDX8"/>
<evidence type="ECO:0000313" key="8">
    <source>
        <dbReference type="EMBL" id="KAK5054687.1"/>
    </source>
</evidence>
<dbReference type="EC" id="2.7.1.160" evidence="3"/>
<dbReference type="GeneID" id="89969799"/>
<comment type="function">
    <text evidence="1">Catalyzes the last step of tRNA splicing, the transfer of the splice junction 2'-phosphate from ligated tRNA to NAD to produce ADP-ribose 1''-2'' cyclic phosphate.</text>
</comment>
<organism evidence="8 9">
    <name type="scientific">Exophiala bonariae</name>
    <dbReference type="NCBI Taxonomy" id="1690606"/>
    <lineage>
        <taxon>Eukaryota</taxon>
        <taxon>Fungi</taxon>
        <taxon>Dikarya</taxon>
        <taxon>Ascomycota</taxon>
        <taxon>Pezizomycotina</taxon>
        <taxon>Eurotiomycetes</taxon>
        <taxon>Chaetothyriomycetidae</taxon>
        <taxon>Chaetothyriales</taxon>
        <taxon>Herpotrichiellaceae</taxon>
        <taxon>Exophiala</taxon>
    </lineage>
</organism>
<keyword evidence="4" id="KW-0808">Transferase</keyword>